<sequence>MNKISWLLVVFTGLLSACGVSTDNKTLSEQQNILNKNVDSYETQFQIEYQRFIPAYFTAVENKQRFEFLLESMNQNLSEAEHLSSLEQAKVEEILKEIKSNWDELSTIAIAMDAYKNLDSKVAYDIDKPTTLLIAEGIDWFSYDLVVSINPDDKLGQLFIARNKLWLVARVTLFDAYLVNLVKYTYRDEGRRQFEVGDIDAEAGQFVEEMYEEIVNQSMFEETLDTILLIKAMPESVHLTNEHEFLNKVLANSYAYQRLPTLSNFEQTQIAIDITSNQFEDGFYEFVDDAVFVISQGVGNVSGLFESREGKLKGMAQKEIDSIIEELQPLDILLEKTPFRLTDSFIPGHWGHVAIWVGGKQAIPELKRLGVWDELPRLEAYARAKRGYQGPSFQAAIQSDQSIVEALREGVEINNLSHFLNVDDLAVVRANQLTDEQKRRYLLHTFAQVGKPYDFNFDVETNNEIVCSELIFESFNDVSWPVEKTVGRYTISPDNVAVMAVGEDALFSPTIIYHDGLRLNDLYHQQNFKLLLEQKYEQIISDSTVENH</sequence>
<evidence type="ECO:0000256" key="1">
    <source>
        <dbReference type="SAM" id="SignalP"/>
    </source>
</evidence>
<organism evidence="2 3">
    <name type="scientific">Shewanella canadensis</name>
    <dbReference type="NCBI Taxonomy" id="271096"/>
    <lineage>
        <taxon>Bacteria</taxon>
        <taxon>Pseudomonadati</taxon>
        <taxon>Pseudomonadota</taxon>
        <taxon>Gammaproteobacteria</taxon>
        <taxon>Alteromonadales</taxon>
        <taxon>Shewanellaceae</taxon>
        <taxon>Shewanella</taxon>
    </lineage>
</organism>
<dbReference type="OrthoDB" id="195541at2"/>
<dbReference type="Gene3D" id="3.90.1720.10">
    <property type="entry name" value="endopeptidase domain like (from Nostoc punctiforme)"/>
    <property type="match status" value="1"/>
</dbReference>
<dbReference type="AlphaFoldDB" id="A0A3S0RYT6"/>
<dbReference type="EMBL" id="RXNU01000003">
    <property type="protein sequence ID" value="RTR39556.1"/>
    <property type="molecule type" value="Genomic_DNA"/>
</dbReference>
<dbReference type="Pfam" id="PF05708">
    <property type="entry name" value="Peptidase_C92"/>
    <property type="match status" value="1"/>
</dbReference>
<accession>A0A3S0RYT6</accession>
<keyword evidence="3" id="KW-1185">Reference proteome</keyword>
<gene>
    <name evidence="2" type="ORF">EKG38_07055</name>
</gene>
<dbReference type="SUPFAM" id="SSF54001">
    <property type="entry name" value="Cysteine proteinases"/>
    <property type="match status" value="1"/>
</dbReference>
<feature type="signal peptide" evidence="1">
    <location>
        <begin position="1"/>
        <end position="22"/>
    </location>
</feature>
<evidence type="ECO:0008006" key="4">
    <source>
        <dbReference type="Google" id="ProtNLM"/>
    </source>
</evidence>
<proteinExistence type="predicted"/>
<keyword evidence="1" id="KW-0732">Signal</keyword>
<evidence type="ECO:0000313" key="3">
    <source>
        <dbReference type="Proteomes" id="UP000267448"/>
    </source>
</evidence>
<dbReference type="Proteomes" id="UP000267448">
    <property type="component" value="Unassembled WGS sequence"/>
</dbReference>
<dbReference type="InterPro" id="IPR024453">
    <property type="entry name" value="Peptidase_C92"/>
</dbReference>
<comment type="caution">
    <text evidence="2">The sequence shown here is derived from an EMBL/GenBank/DDBJ whole genome shotgun (WGS) entry which is preliminary data.</text>
</comment>
<dbReference type="InterPro" id="IPR038765">
    <property type="entry name" value="Papain-like_cys_pep_sf"/>
</dbReference>
<evidence type="ECO:0000313" key="2">
    <source>
        <dbReference type="EMBL" id="RTR39556.1"/>
    </source>
</evidence>
<name>A0A3S0RYT6_9GAMM</name>
<protein>
    <recommendedName>
        <fullName evidence="4">Poxvirus G6</fullName>
    </recommendedName>
</protein>
<feature type="chain" id="PRO_5018726963" description="Poxvirus G6" evidence="1">
    <location>
        <begin position="23"/>
        <end position="548"/>
    </location>
</feature>
<dbReference type="PROSITE" id="PS51257">
    <property type="entry name" value="PROKAR_LIPOPROTEIN"/>
    <property type="match status" value="1"/>
</dbReference>
<reference evidence="2 3" key="1">
    <citation type="submission" date="2018-12" db="EMBL/GenBank/DDBJ databases">
        <authorList>
            <person name="Yu L."/>
        </authorList>
    </citation>
    <scope>NUCLEOTIDE SEQUENCE [LARGE SCALE GENOMIC DNA]</scope>
    <source>
        <strain evidence="2 3">HAW-EB2</strain>
    </source>
</reference>
<dbReference type="RefSeq" id="WP_126519579.1">
    <property type="nucleotide sequence ID" value="NZ_RXNU01000003.1"/>
</dbReference>